<evidence type="ECO:0000259" key="6">
    <source>
        <dbReference type="Pfam" id="PF26168"/>
    </source>
</evidence>
<dbReference type="PANTHER" id="PTHR48044:SF29">
    <property type="entry name" value="GLYCOSYLTRANSFERASE"/>
    <property type="match status" value="1"/>
</dbReference>
<dbReference type="Proteomes" id="UP001237642">
    <property type="component" value="Unassembled WGS sequence"/>
</dbReference>
<comment type="pathway">
    <text evidence="1">Secondary metabolite biosynthesis; terpenoid biosynthesis.</text>
</comment>
<sequence>MESENGRMTILMFPYLAYGHISPFVELAKQLTKRSFYIYLCSTPINLASIKSRVHQDDNIQLVEFHLPSSPDLPPRYHCTNGLPSDLDPILRQVLENAAPVFVNIVKDINPDLVIHDFLPSWPAEVSLSLNIPAVYFSIFAVALCCLPLHYSKKSGEKFPVPEILFPGVQEHQLSGFTVVAYRNIVRCFERSCNLVLVKGFREAEGKYIDLLSDLADKNIITVGPLVHDSTESEDDKTKNIMKWLDNKEKSSVVLVCFGSESYLSAEVIIEMANALETAKCNFIWAVRYPQREKKESVQLPDGFVERVGDLGMILEGWVPQTMILGHPSTGAFLSHCGWSSINESMKFGVPIIGMPMRNDLALDAKVVADIGIGMEIMRNNEGKFKRDEIVNVLRKVLVDGSGESLRRKARELSLKINEKGDEDLDKAAEELKQICRKKKERYVVQG</sequence>
<evidence type="ECO:0000256" key="4">
    <source>
        <dbReference type="ARBA" id="ARBA00022679"/>
    </source>
</evidence>
<dbReference type="EMBL" id="JAUIZM010000002">
    <property type="protein sequence ID" value="KAK1396631.1"/>
    <property type="molecule type" value="Genomic_DNA"/>
</dbReference>
<dbReference type="Pfam" id="PF00201">
    <property type="entry name" value="UDPGT"/>
    <property type="match status" value="1"/>
</dbReference>
<evidence type="ECO:0000313" key="8">
    <source>
        <dbReference type="Proteomes" id="UP001237642"/>
    </source>
</evidence>
<comment type="similarity">
    <text evidence="2">Belongs to the UDP-glycosyltransferase family.</text>
</comment>
<dbReference type="GO" id="GO:0008194">
    <property type="term" value="F:UDP-glycosyltransferase activity"/>
    <property type="evidence" value="ECO:0007669"/>
    <property type="project" value="InterPro"/>
</dbReference>
<dbReference type="SUPFAM" id="SSF53756">
    <property type="entry name" value="UDP-Glycosyltransferase/glycogen phosphorylase"/>
    <property type="match status" value="1"/>
</dbReference>
<reference evidence="7" key="2">
    <citation type="submission" date="2023-05" db="EMBL/GenBank/DDBJ databases">
        <authorList>
            <person name="Schelkunov M.I."/>
        </authorList>
    </citation>
    <scope>NUCLEOTIDE SEQUENCE</scope>
    <source>
        <strain evidence="7">Hsosn_3</strain>
        <tissue evidence="7">Leaf</tissue>
    </source>
</reference>
<feature type="domain" description="Glycosyltransferase N-terminal" evidence="6">
    <location>
        <begin position="8"/>
        <end position="226"/>
    </location>
</feature>
<keyword evidence="3" id="KW-0328">Glycosyltransferase</keyword>
<evidence type="ECO:0000256" key="3">
    <source>
        <dbReference type="ARBA" id="ARBA00022676"/>
    </source>
</evidence>
<dbReference type="Pfam" id="PF26168">
    <property type="entry name" value="Glyco_transf_N"/>
    <property type="match status" value="1"/>
</dbReference>
<evidence type="ECO:0000256" key="1">
    <source>
        <dbReference type="ARBA" id="ARBA00004721"/>
    </source>
</evidence>
<keyword evidence="5" id="KW-0414">Isoprene biosynthesis</keyword>
<dbReference type="InterPro" id="IPR002213">
    <property type="entry name" value="UDP_glucos_trans"/>
</dbReference>
<dbReference type="GO" id="GO:0016138">
    <property type="term" value="P:glycoside biosynthetic process"/>
    <property type="evidence" value="ECO:0007669"/>
    <property type="project" value="UniProtKB-ARBA"/>
</dbReference>
<protein>
    <submittedName>
        <fullName evidence="7">Glycosyltransferase</fullName>
    </submittedName>
</protein>
<proteinExistence type="inferred from homology"/>
<evidence type="ECO:0000313" key="7">
    <source>
        <dbReference type="EMBL" id="KAK1396631.1"/>
    </source>
</evidence>
<gene>
    <name evidence="7" type="ORF">POM88_006494</name>
</gene>
<dbReference type="Gene3D" id="3.40.50.2000">
    <property type="entry name" value="Glycogen Phosphorylase B"/>
    <property type="match status" value="2"/>
</dbReference>
<reference evidence="7" key="1">
    <citation type="submission" date="2023-02" db="EMBL/GenBank/DDBJ databases">
        <title>Genome of toxic invasive species Heracleum sosnowskyi carries increased number of genes despite the absence of recent whole-genome duplications.</title>
        <authorList>
            <person name="Schelkunov M."/>
            <person name="Shtratnikova V."/>
            <person name="Makarenko M."/>
            <person name="Klepikova A."/>
            <person name="Omelchenko D."/>
            <person name="Novikova G."/>
            <person name="Obukhova E."/>
            <person name="Bogdanov V."/>
            <person name="Penin A."/>
            <person name="Logacheva M."/>
        </authorList>
    </citation>
    <scope>NUCLEOTIDE SEQUENCE</scope>
    <source>
        <strain evidence="7">Hsosn_3</strain>
        <tissue evidence="7">Leaf</tissue>
    </source>
</reference>
<comment type="caution">
    <text evidence="7">The sequence shown here is derived from an EMBL/GenBank/DDBJ whole genome shotgun (WGS) entry which is preliminary data.</text>
</comment>
<evidence type="ECO:0000256" key="2">
    <source>
        <dbReference type="ARBA" id="ARBA00009995"/>
    </source>
</evidence>
<name>A0AAD8N5I3_9APIA</name>
<keyword evidence="4" id="KW-0808">Transferase</keyword>
<dbReference type="GO" id="GO:0008299">
    <property type="term" value="P:isoprenoid biosynthetic process"/>
    <property type="evidence" value="ECO:0007669"/>
    <property type="project" value="UniProtKB-KW"/>
</dbReference>
<keyword evidence="8" id="KW-1185">Reference proteome</keyword>
<dbReference type="FunFam" id="3.40.50.2000:FF:000060">
    <property type="entry name" value="Glycosyltransferase"/>
    <property type="match status" value="1"/>
</dbReference>
<accession>A0AAD8N5I3</accession>
<evidence type="ECO:0000256" key="5">
    <source>
        <dbReference type="ARBA" id="ARBA00023229"/>
    </source>
</evidence>
<dbReference type="AlphaFoldDB" id="A0AAD8N5I3"/>
<dbReference type="PANTHER" id="PTHR48044">
    <property type="entry name" value="GLYCOSYLTRANSFERASE"/>
    <property type="match status" value="1"/>
</dbReference>
<dbReference type="CDD" id="cd03784">
    <property type="entry name" value="GT1_Gtf-like"/>
    <property type="match status" value="1"/>
</dbReference>
<organism evidence="7 8">
    <name type="scientific">Heracleum sosnowskyi</name>
    <dbReference type="NCBI Taxonomy" id="360622"/>
    <lineage>
        <taxon>Eukaryota</taxon>
        <taxon>Viridiplantae</taxon>
        <taxon>Streptophyta</taxon>
        <taxon>Embryophyta</taxon>
        <taxon>Tracheophyta</taxon>
        <taxon>Spermatophyta</taxon>
        <taxon>Magnoliopsida</taxon>
        <taxon>eudicotyledons</taxon>
        <taxon>Gunneridae</taxon>
        <taxon>Pentapetalae</taxon>
        <taxon>asterids</taxon>
        <taxon>campanulids</taxon>
        <taxon>Apiales</taxon>
        <taxon>Apiaceae</taxon>
        <taxon>Apioideae</taxon>
        <taxon>apioid superclade</taxon>
        <taxon>Tordylieae</taxon>
        <taxon>Tordyliinae</taxon>
        <taxon>Heracleum</taxon>
    </lineage>
</organism>
<dbReference type="InterPro" id="IPR058980">
    <property type="entry name" value="Glyco_transf_N"/>
</dbReference>